<accession>A0A9W6QPZ2</accession>
<feature type="binding site" evidence="9">
    <location>
        <begin position="57"/>
        <end position="61"/>
    </location>
    <ligand>
        <name>substrate</name>
    </ligand>
</feature>
<keyword evidence="4 9" id="KW-0223">Dioxygenase</keyword>
<name>A0A9W6QPZ2_9PSEU</name>
<evidence type="ECO:0000256" key="10">
    <source>
        <dbReference type="SAM" id="MobiDB-lite"/>
    </source>
</evidence>
<keyword evidence="2 9" id="KW-0349">Heme</keyword>
<dbReference type="Gene3D" id="1.20.58.480">
    <property type="match status" value="1"/>
</dbReference>
<evidence type="ECO:0000256" key="6">
    <source>
        <dbReference type="ARBA" id="ARBA00023004"/>
    </source>
</evidence>
<dbReference type="EC" id="1.13.11.11" evidence="9"/>
<evidence type="ECO:0000256" key="4">
    <source>
        <dbReference type="ARBA" id="ARBA00022964"/>
    </source>
</evidence>
<dbReference type="Pfam" id="PF03301">
    <property type="entry name" value="Trp_dioxygenase"/>
    <property type="match status" value="2"/>
</dbReference>
<evidence type="ECO:0000256" key="1">
    <source>
        <dbReference type="ARBA" id="ARBA00011881"/>
    </source>
</evidence>
<comment type="caution">
    <text evidence="11">The sequence shown here is derived from an EMBL/GenBank/DDBJ whole genome shotgun (WGS) entry which is preliminary data.</text>
</comment>
<dbReference type="PANTHER" id="PTHR10138:SF0">
    <property type="entry name" value="TRYPTOPHAN 2,3-DIOXYGENASE"/>
    <property type="match status" value="1"/>
</dbReference>
<dbReference type="AlphaFoldDB" id="A0A9W6QPZ2"/>
<comment type="pathway">
    <text evidence="9">Amino-acid degradation; L-tryptophan degradation via kynurenine pathway; L-kynurenine from L-tryptophan: step 1/2.</text>
</comment>
<comment type="function">
    <text evidence="9">Heme-dependent dioxygenase that catalyzes the oxidative cleavage of the L-tryptophan (L-Trp) pyrrole ring and converts L-tryptophan to N-formyl-L-kynurenine. Catalyzes the oxidative cleavage of the indole moiety.</text>
</comment>
<evidence type="ECO:0000313" key="11">
    <source>
        <dbReference type="EMBL" id="GLW93552.1"/>
    </source>
</evidence>
<dbReference type="SUPFAM" id="SSF140959">
    <property type="entry name" value="Indolic compounds 2,3-dioxygenase-like"/>
    <property type="match status" value="1"/>
</dbReference>
<organism evidence="11 12">
    <name type="scientific">Actinokineospora globicatena</name>
    <dbReference type="NCBI Taxonomy" id="103729"/>
    <lineage>
        <taxon>Bacteria</taxon>
        <taxon>Bacillati</taxon>
        <taxon>Actinomycetota</taxon>
        <taxon>Actinomycetes</taxon>
        <taxon>Pseudonocardiales</taxon>
        <taxon>Pseudonocardiaceae</taxon>
        <taxon>Actinokineospora</taxon>
    </lineage>
</organism>
<dbReference type="InterPro" id="IPR037217">
    <property type="entry name" value="Trp/Indoleamine_2_3_dOase-like"/>
</dbReference>
<dbReference type="PANTHER" id="PTHR10138">
    <property type="entry name" value="TRYPTOPHAN 2,3-DIOXYGENASE"/>
    <property type="match status" value="1"/>
</dbReference>
<evidence type="ECO:0000256" key="9">
    <source>
        <dbReference type="HAMAP-Rule" id="MF_01972"/>
    </source>
</evidence>
<sequence>MTETGTSPADTSPTDASPADTGPADTAASLTYTSYLALDEVLDAQHPRSDEHDELLFIVIHQVYELWFKQLLHELTHLQAVLVKGDTAHATRVLRRVLTILKVIVAQIDVLETMTPRQFTSFRARLDASSGFQSAQFRELEAVLGRRDRRAFAHYPEGGEQRARIAGAMSRPSLFDSFLTYLGTHGYTVPAEVLDRDVSQPVAPSEELQRVLLAVYADDGGPSTVAEYLVDLDEGLQEWRYRHVKMVERTIGTKKGTGGSAGAAYLRGTLFDPAFPDLWAVRSEL</sequence>
<dbReference type="FunFam" id="1.20.58.480:FF:000001">
    <property type="entry name" value="Tryptophan 2,3-dioxygenase"/>
    <property type="match status" value="1"/>
</dbReference>
<keyword evidence="5 9" id="KW-0560">Oxidoreductase</keyword>
<protein>
    <recommendedName>
        <fullName evidence="9">Tryptophan 2,3-dioxygenase</fullName>
        <shortName evidence="9">TDO</shortName>
        <ecNumber evidence="9">1.13.11.11</ecNumber>
    </recommendedName>
    <alternativeName>
        <fullName evidence="9">Tryptamin 2,3-dioxygenase</fullName>
    </alternativeName>
    <alternativeName>
        <fullName evidence="9">Tryptophan oxygenase</fullName>
        <shortName evidence="9">TO</shortName>
        <shortName evidence="9">TRPO</shortName>
    </alternativeName>
    <alternativeName>
        <fullName evidence="9">Tryptophan pyrrolase</fullName>
    </alternativeName>
    <alternativeName>
        <fullName evidence="9">Tryptophanase</fullName>
    </alternativeName>
</protein>
<evidence type="ECO:0000256" key="8">
    <source>
        <dbReference type="ARBA" id="ARBA00050412"/>
    </source>
</evidence>
<keyword evidence="3 9" id="KW-0479">Metal-binding</keyword>
<dbReference type="GO" id="GO:0046872">
    <property type="term" value="F:metal ion binding"/>
    <property type="evidence" value="ECO:0007669"/>
    <property type="project" value="UniProtKB-KW"/>
</dbReference>
<dbReference type="InterPro" id="IPR004981">
    <property type="entry name" value="Trp_2_3_dOase"/>
</dbReference>
<comment type="similarity">
    <text evidence="9">Belongs to the tryptophan 2,3-dioxygenase family.</text>
</comment>
<feature type="compositionally biased region" description="Polar residues" evidence="10">
    <location>
        <begin position="1"/>
        <end position="15"/>
    </location>
</feature>
<evidence type="ECO:0000256" key="5">
    <source>
        <dbReference type="ARBA" id="ARBA00023002"/>
    </source>
</evidence>
<evidence type="ECO:0000313" key="12">
    <source>
        <dbReference type="Proteomes" id="UP001165042"/>
    </source>
</evidence>
<reference evidence="11" key="1">
    <citation type="submission" date="2023-02" db="EMBL/GenBank/DDBJ databases">
        <title>Actinokineospora globicatena NBRC 15670.</title>
        <authorList>
            <person name="Ichikawa N."/>
            <person name="Sato H."/>
            <person name="Tonouchi N."/>
        </authorList>
    </citation>
    <scope>NUCLEOTIDE SEQUENCE</scope>
    <source>
        <strain evidence="11">NBRC 15670</strain>
    </source>
</reference>
<dbReference type="RefSeq" id="WP_285611884.1">
    <property type="nucleotide sequence ID" value="NZ_BSSD01000006.1"/>
</dbReference>
<keyword evidence="6 9" id="KW-0408">Iron</keyword>
<dbReference type="Proteomes" id="UP001165042">
    <property type="component" value="Unassembled WGS sequence"/>
</dbReference>
<feature type="region of interest" description="Disordered" evidence="10">
    <location>
        <begin position="1"/>
        <end position="24"/>
    </location>
</feature>
<keyword evidence="7 9" id="KW-0823">Tryptophan catabolism</keyword>
<keyword evidence="12" id="KW-1185">Reference proteome</keyword>
<gene>
    <name evidence="9 11" type="primary">kynA</name>
    <name evidence="11" type="ORF">Aglo03_43680</name>
</gene>
<comment type="catalytic activity">
    <reaction evidence="8 9">
        <text>L-tryptophan + O2 = N-formyl-L-kynurenine</text>
        <dbReference type="Rhea" id="RHEA:24536"/>
        <dbReference type="ChEBI" id="CHEBI:15379"/>
        <dbReference type="ChEBI" id="CHEBI:57912"/>
        <dbReference type="ChEBI" id="CHEBI:58629"/>
        <dbReference type="EC" id="1.13.11.11"/>
    </reaction>
</comment>
<evidence type="ECO:0000256" key="7">
    <source>
        <dbReference type="ARBA" id="ARBA00023079"/>
    </source>
</evidence>
<comment type="cofactor">
    <cofactor evidence="9">
        <name>heme</name>
        <dbReference type="ChEBI" id="CHEBI:30413"/>
    </cofactor>
    <text evidence="9">Binds 1 heme group per subunit.</text>
</comment>
<feature type="binding site" evidence="9">
    <location>
        <position position="123"/>
    </location>
    <ligand>
        <name>substrate</name>
    </ligand>
</feature>
<dbReference type="HAMAP" id="MF_01972">
    <property type="entry name" value="T23O"/>
    <property type="match status" value="1"/>
</dbReference>
<feature type="binding site" evidence="9">
    <location>
        <position position="257"/>
    </location>
    <ligand>
        <name>substrate</name>
    </ligand>
</feature>
<evidence type="ECO:0000256" key="2">
    <source>
        <dbReference type="ARBA" id="ARBA00022617"/>
    </source>
</evidence>
<dbReference type="GO" id="GO:0020037">
    <property type="term" value="F:heme binding"/>
    <property type="evidence" value="ECO:0007669"/>
    <property type="project" value="UniProtKB-UniRule"/>
</dbReference>
<dbReference type="GO" id="GO:0004833">
    <property type="term" value="F:L-tryptophan 2,3-dioxygenase activity"/>
    <property type="evidence" value="ECO:0007669"/>
    <property type="project" value="UniProtKB-UniRule"/>
</dbReference>
<dbReference type="EMBL" id="BSSD01000006">
    <property type="protein sequence ID" value="GLW93552.1"/>
    <property type="molecule type" value="Genomic_DNA"/>
</dbReference>
<dbReference type="GO" id="GO:0019441">
    <property type="term" value="P:L-tryptophan catabolic process to kynurenine"/>
    <property type="evidence" value="ECO:0007669"/>
    <property type="project" value="UniProtKB-UniRule"/>
</dbReference>
<dbReference type="GO" id="GO:0019442">
    <property type="term" value="P:L-tryptophan catabolic process to acetyl-CoA"/>
    <property type="evidence" value="ECO:0007669"/>
    <property type="project" value="TreeGrafter"/>
</dbReference>
<proteinExistence type="inferred from homology"/>
<comment type="caution">
    <text evidence="9">Lacks conserved residue(s) required for the propagation of feature annotation.</text>
</comment>
<feature type="binding site" description="axial binding residue" evidence="9">
    <location>
        <position position="243"/>
    </location>
    <ligand>
        <name>heme</name>
        <dbReference type="ChEBI" id="CHEBI:30413"/>
    </ligand>
    <ligandPart>
        <name>Fe</name>
        <dbReference type="ChEBI" id="CHEBI:18248"/>
    </ligandPart>
</feature>
<evidence type="ECO:0000256" key="3">
    <source>
        <dbReference type="ARBA" id="ARBA00022723"/>
    </source>
</evidence>
<comment type="subunit">
    <text evidence="1 9">Homotetramer.</text>
</comment>